<keyword evidence="2" id="KW-0472">Membrane</keyword>
<dbReference type="Proteomes" id="UP000283530">
    <property type="component" value="Unassembled WGS sequence"/>
</dbReference>
<feature type="transmembrane region" description="Helical" evidence="2">
    <location>
        <begin position="127"/>
        <end position="153"/>
    </location>
</feature>
<feature type="region of interest" description="Disordered" evidence="1">
    <location>
        <begin position="45"/>
        <end position="73"/>
    </location>
</feature>
<dbReference type="PANTHER" id="PTHR36742">
    <property type="entry name" value="MYOSIN-G HEAVY CHAIN-LIKE PROTEIN"/>
    <property type="match status" value="1"/>
</dbReference>
<dbReference type="EMBL" id="QPKB01000007">
    <property type="protein sequence ID" value="RWR89099.1"/>
    <property type="molecule type" value="Genomic_DNA"/>
</dbReference>
<sequence>MALNLAVASTSLPSTSLRTLIFVSKNRIGALCNKPTSIEKQLSPCRAAQSEGITEDPGVTGYESDGSSPRPTIRDQLSQLSGDTYGEFSLPLGKKLKASMNNLTISQKRNIKRQAYLDEVSQRNDSVFFATIGAFVILPPLIILAVAVLTGYVQLLP</sequence>
<protein>
    <submittedName>
        <fullName evidence="3">Uncharacterized protein</fullName>
    </submittedName>
</protein>
<evidence type="ECO:0000313" key="4">
    <source>
        <dbReference type="Proteomes" id="UP000283530"/>
    </source>
</evidence>
<reference evidence="3 4" key="1">
    <citation type="journal article" date="2019" name="Nat. Plants">
        <title>Stout camphor tree genome fills gaps in understanding of flowering plant genome evolution.</title>
        <authorList>
            <person name="Chaw S.M."/>
            <person name="Liu Y.C."/>
            <person name="Wu Y.W."/>
            <person name="Wang H.Y."/>
            <person name="Lin C.I."/>
            <person name="Wu C.S."/>
            <person name="Ke H.M."/>
            <person name="Chang L.Y."/>
            <person name="Hsu C.Y."/>
            <person name="Yang H.T."/>
            <person name="Sudianto E."/>
            <person name="Hsu M.H."/>
            <person name="Wu K.P."/>
            <person name="Wang L.N."/>
            <person name="Leebens-Mack J.H."/>
            <person name="Tsai I.J."/>
        </authorList>
    </citation>
    <scope>NUCLEOTIDE SEQUENCE [LARGE SCALE GENOMIC DNA]</scope>
    <source>
        <strain evidence="4">cv. Chaw 1501</strain>
        <tissue evidence="3">Young leaves</tissue>
    </source>
</reference>
<keyword evidence="4" id="KW-1185">Reference proteome</keyword>
<comment type="caution">
    <text evidence="3">The sequence shown here is derived from an EMBL/GenBank/DDBJ whole genome shotgun (WGS) entry which is preliminary data.</text>
</comment>
<evidence type="ECO:0000313" key="3">
    <source>
        <dbReference type="EMBL" id="RWR89099.1"/>
    </source>
</evidence>
<gene>
    <name evidence="3" type="ORF">CKAN_01814800</name>
</gene>
<name>A0A3S3PER5_9MAGN</name>
<dbReference type="OrthoDB" id="531455at2759"/>
<accession>A0A3S3PER5</accession>
<dbReference type="STRING" id="337451.A0A3S3PER5"/>
<dbReference type="AlphaFoldDB" id="A0A3S3PER5"/>
<keyword evidence="2" id="KW-1133">Transmembrane helix</keyword>
<organism evidence="3 4">
    <name type="scientific">Cinnamomum micranthum f. kanehirae</name>
    <dbReference type="NCBI Taxonomy" id="337451"/>
    <lineage>
        <taxon>Eukaryota</taxon>
        <taxon>Viridiplantae</taxon>
        <taxon>Streptophyta</taxon>
        <taxon>Embryophyta</taxon>
        <taxon>Tracheophyta</taxon>
        <taxon>Spermatophyta</taxon>
        <taxon>Magnoliopsida</taxon>
        <taxon>Magnoliidae</taxon>
        <taxon>Laurales</taxon>
        <taxon>Lauraceae</taxon>
        <taxon>Cinnamomum</taxon>
    </lineage>
</organism>
<proteinExistence type="predicted"/>
<evidence type="ECO:0000256" key="2">
    <source>
        <dbReference type="SAM" id="Phobius"/>
    </source>
</evidence>
<keyword evidence="2" id="KW-0812">Transmembrane</keyword>
<evidence type="ECO:0000256" key="1">
    <source>
        <dbReference type="SAM" id="MobiDB-lite"/>
    </source>
</evidence>
<dbReference type="PANTHER" id="PTHR36742:SF1">
    <property type="entry name" value="MYOSIN-G HEAVY CHAIN-LIKE PROTEIN"/>
    <property type="match status" value="1"/>
</dbReference>
<dbReference type="GO" id="GO:0009507">
    <property type="term" value="C:chloroplast"/>
    <property type="evidence" value="ECO:0007669"/>
    <property type="project" value="TreeGrafter"/>
</dbReference>